<feature type="non-terminal residue" evidence="1">
    <location>
        <position position="1"/>
    </location>
</feature>
<dbReference type="InterPro" id="IPR053161">
    <property type="entry name" value="Ulvan_degrading_GH"/>
</dbReference>
<dbReference type="EMBL" id="JAHZIK010002770">
    <property type="protein sequence ID" value="MBW7461209.1"/>
    <property type="molecule type" value="Genomic_DNA"/>
</dbReference>
<keyword evidence="2" id="KW-1185">Reference proteome</keyword>
<dbReference type="PANTHER" id="PTHR36848">
    <property type="entry name" value="DNA-BINDING PROTEIN (PUTATIVE SECRETED PROTEIN)-RELATED"/>
    <property type="match status" value="1"/>
</dbReference>
<dbReference type="Proteomes" id="UP001519887">
    <property type="component" value="Unassembled WGS sequence"/>
</dbReference>
<sequence length="219" mass="25477">YTLVHRTERASGGQHLALELPWARILYAKAVPLTPAGEHIWNKAVDVRGSIGNYQSEPIFQKAGLTAYNQKRFFTYRTVQKMDWTAPDGEWEIIIVQEEEIEDFKYYGTFVDPCNSEAMAAFIRLTHDKYAEHLSEYFGGTIKGMFTDEIGLLGSIPWSPQLAEFFLELNGYDIREHLEALLFHDAEQAARIRYDYYQAVHLLLLQSYHKQVHDWCETY</sequence>
<dbReference type="PANTHER" id="PTHR36848:SF2">
    <property type="entry name" value="SECRETED PROTEIN"/>
    <property type="match status" value="1"/>
</dbReference>
<organism evidence="1 2">
    <name type="scientific">Paenibacillus sepulcri</name>
    <dbReference type="NCBI Taxonomy" id="359917"/>
    <lineage>
        <taxon>Bacteria</taxon>
        <taxon>Bacillati</taxon>
        <taxon>Bacillota</taxon>
        <taxon>Bacilli</taxon>
        <taxon>Bacillales</taxon>
        <taxon>Paenibacillaceae</taxon>
        <taxon>Paenibacillus</taxon>
    </lineage>
</organism>
<evidence type="ECO:0000313" key="1">
    <source>
        <dbReference type="EMBL" id="MBW7461209.1"/>
    </source>
</evidence>
<comment type="caution">
    <text evidence="1">The sequence shown here is derived from an EMBL/GenBank/DDBJ whole genome shotgun (WGS) entry which is preliminary data.</text>
</comment>
<name>A0ABS7CJR7_9BACL</name>
<feature type="non-terminal residue" evidence="1">
    <location>
        <position position="219"/>
    </location>
</feature>
<accession>A0ABS7CJR7</accession>
<evidence type="ECO:0000313" key="2">
    <source>
        <dbReference type="Proteomes" id="UP001519887"/>
    </source>
</evidence>
<protein>
    <submittedName>
        <fullName evidence="1">Uncharacterized protein</fullName>
    </submittedName>
</protein>
<reference evidence="1 2" key="1">
    <citation type="submission" date="2021-07" db="EMBL/GenBank/DDBJ databases">
        <title>Paenibacillus radiodurans sp. nov., isolated from the southeastern edge of Tengger Desert.</title>
        <authorList>
            <person name="Zhang G."/>
        </authorList>
    </citation>
    <scope>NUCLEOTIDE SEQUENCE [LARGE SCALE GENOMIC DNA]</scope>
    <source>
        <strain evidence="1 2">CCM 7311</strain>
    </source>
</reference>
<gene>
    <name evidence="1" type="ORF">K0U00_44855</name>
</gene>
<proteinExistence type="predicted"/>